<proteinExistence type="predicted"/>
<dbReference type="Proteomes" id="UP000006882">
    <property type="component" value="Chromosome G7"/>
</dbReference>
<keyword evidence="3" id="KW-1185">Reference proteome</keyword>
<protein>
    <submittedName>
        <fullName evidence="2">Uncharacterized protein</fullName>
    </submittedName>
</protein>
<keyword evidence="1" id="KW-1133">Transmembrane helix</keyword>
<evidence type="ECO:0000313" key="3">
    <source>
        <dbReference type="Proteomes" id="UP000006882"/>
    </source>
</evidence>
<name>A0A251NFE1_PRUPE</name>
<keyword evidence="1" id="KW-0472">Membrane</keyword>
<dbReference type="Gramene" id="ONH97024">
    <property type="protein sequence ID" value="ONH97024"/>
    <property type="gene ID" value="PRUPE_7G165100"/>
</dbReference>
<evidence type="ECO:0000313" key="2">
    <source>
        <dbReference type="EMBL" id="ONH97024.1"/>
    </source>
</evidence>
<reference evidence="2 3" key="1">
    <citation type="journal article" date="2013" name="Nat. Genet.">
        <title>The high-quality draft genome of peach (Prunus persica) identifies unique patterns of genetic diversity, domestication and genome evolution.</title>
        <authorList>
            <consortium name="International Peach Genome Initiative"/>
            <person name="Verde I."/>
            <person name="Abbott A.G."/>
            <person name="Scalabrin S."/>
            <person name="Jung S."/>
            <person name="Shu S."/>
            <person name="Marroni F."/>
            <person name="Zhebentyayeva T."/>
            <person name="Dettori M.T."/>
            <person name="Grimwood J."/>
            <person name="Cattonaro F."/>
            <person name="Zuccolo A."/>
            <person name="Rossini L."/>
            <person name="Jenkins J."/>
            <person name="Vendramin E."/>
            <person name="Meisel L.A."/>
            <person name="Decroocq V."/>
            <person name="Sosinski B."/>
            <person name="Prochnik S."/>
            <person name="Mitros T."/>
            <person name="Policriti A."/>
            <person name="Cipriani G."/>
            <person name="Dondini L."/>
            <person name="Ficklin S."/>
            <person name="Goodstein D.M."/>
            <person name="Xuan P."/>
            <person name="Del Fabbro C."/>
            <person name="Aramini V."/>
            <person name="Copetti D."/>
            <person name="Gonzalez S."/>
            <person name="Horner D.S."/>
            <person name="Falchi R."/>
            <person name="Lucas S."/>
            <person name="Mica E."/>
            <person name="Maldonado J."/>
            <person name="Lazzari B."/>
            <person name="Bielenberg D."/>
            <person name="Pirona R."/>
            <person name="Miculan M."/>
            <person name="Barakat A."/>
            <person name="Testolin R."/>
            <person name="Stella A."/>
            <person name="Tartarini S."/>
            <person name="Tonutti P."/>
            <person name="Arus P."/>
            <person name="Orellana A."/>
            <person name="Wells C."/>
            <person name="Main D."/>
            <person name="Vizzotto G."/>
            <person name="Silva H."/>
            <person name="Salamini F."/>
            <person name="Schmutz J."/>
            <person name="Morgante M."/>
            <person name="Rokhsar D.S."/>
        </authorList>
    </citation>
    <scope>NUCLEOTIDE SEQUENCE [LARGE SCALE GENOMIC DNA]</scope>
    <source>
        <strain evidence="3">cv. Nemared</strain>
    </source>
</reference>
<dbReference type="EMBL" id="CM007657">
    <property type="protein sequence ID" value="ONH97024.1"/>
    <property type="molecule type" value="Genomic_DNA"/>
</dbReference>
<keyword evidence="1" id="KW-0812">Transmembrane</keyword>
<accession>A0A251NFE1</accession>
<dbReference type="PANTHER" id="PTHR43979:SF1">
    <property type="entry name" value="PRE-MRNA-PROCESSING FACTOR 17"/>
    <property type="match status" value="1"/>
</dbReference>
<dbReference type="STRING" id="3760.A0A251NFE1"/>
<dbReference type="GO" id="GO:0071013">
    <property type="term" value="C:catalytic step 2 spliceosome"/>
    <property type="evidence" value="ECO:0007669"/>
    <property type="project" value="InterPro"/>
</dbReference>
<gene>
    <name evidence="2" type="ORF">PRUPE_7G165100</name>
</gene>
<dbReference type="AlphaFoldDB" id="A0A251NFE1"/>
<dbReference type="InterPro" id="IPR032847">
    <property type="entry name" value="PRPF17"/>
</dbReference>
<organism evidence="2 3">
    <name type="scientific">Prunus persica</name>
    <name type="common">Peach</name>
    <name type="synonym">Amygdalus persica</name>
    <dbReference type="NCBI Taxonomy" id="3760"/>
    <lineage>
        <taxon>Eukaryota</taxon>
        <taxon>Viridiplantae</taxon>
        <taxon>Streptophyta</taxon>
        <taxon>Embryophyta</taxon>
        <taxon>Tracheophyta</taxon>
        <taxon>Spermatophyta</taxon>
        <taxon>Magnoliopsida</taxon>
        <taxon>eudicotyledons</taxon>
        <taxon>Gunneridae</taxon>
        <taxon>Pentapetalae</taxon>
        <taxon>rosids</taxon>
        <taxon>fabids</taxon>
        <taxon>Rosales</taxon>
        <taxon>Rosaceae</taxon>
        <taxon>Amygdaloideae</taxon>
        <taxon>Amygdaleae</taxon>
        <taxon>Prunus</taxon>
    </lineage>
</organism>
<dbReference type="PANTHER" id="PTHR43979">
    <property type="entry name" value="PRE-MRNA-PROCESSING FACTOR 17"/>
    <property type="match status" value="1"/>
</dbReference>
<dbReference type="GO" id="GO:0000398">
    <property type="term" value="P:mRNA splicing, via spliceosome"/>
    <property type="evidence" value="ECO:0007669"/>
    <property type="project" value="InterPro"/>
</dbReference>
<feature type="transmembrane region" description="Helical" evidence="1">
    <location>
        <begin position="93"/>
        <end position="111"/>
    </location>
</feature>
<evidence type="ECO:0000256" key="1">
    <source>
        <dbReference type="SAM" id="Phobius"/>
    </source>
</evidence>
<sequence length="115" mass="13684">MRNHKLGFVEDASFESFIFDEQYNTFHKYGYAVDPSSSAGYNYIGDFEALQKNDAVSVYNIPQHEQKKKRKIEKRNELEEAEGVDDDMDLDGLGFFEFIFLKFMLFYYFMYKKFG</sequence>